<protein>
    <submittedName>
        <fullName evidence="3">Flagellar protein</fullName>
    </submittedName>
</protein>
<name>A0ABW3YWV2_MYCRA</name>
<feature type="compositionally biased region" description="Acidic residues" evidence="1">
    <location>
        <begin position="85"/>
        <end position="94"/>
    </location>
</feature>
<feature type="transmembrane region" description="Helical" evidence="2">
    <location>
        <begin position="29"/>
        <end position="49"/>
    </location>
</feature>
<evidence type="ECO:0000313" key="4">
    <source>
        <dbReference type="Proteomes" id="UP001597173"/>
    </source>
</evidence>
<evidence type="ECO:0000313" key="3">
    <source>
        <dbReference type="EMBL" id="MFD1328414.1"/>
    </source>
</evidence>
<keyword evidence="2" id="KW-0472">Membrane</keyword>
<dbReference type="Proteomes" id="UP001597173">
    <property type="component" value="Unassembled WGS sequence"/>
</dbReference>
<feature type="region of interest" description="Disordered" evidence="1">
    <location>
        <begin position="1"/>
        <end position="24"/>
    </location>
</feature>
<comment type="caution">
    <text evidence="3">The sequence shown here is derived from an EMBL/GenBank/DDBJ whole genome shotgun (WGS) entry which is preliminary data.</text>
</comment>
<keyword evidence="3" id="KW-0966">Cell projection</keyword>
<keyword evidence="3" id="KW-0969">Cilium</keyword>
<evidence type="ECO:0000256" key="2">
    <source>
        <dbReference type="SAM" id="Phobius"/>
    </source>
</evidence>
<keyword evidence="3" id="KW-0282">Flagellum</keyword>
<keyword evidence="4" id="KW-1185">Reference proteome</keyword>
<gene>
    <name evidence="3" type="ORF">ACFQ33_10975</name>
</gene>
<feature type="region of interest" description="Disordered" evidence="1">
    <location>
        <begin position="80"/>
        <end position="127"/>
    </location>
</feature>
<accession>A0ABW3YWV2</accession>
<keyword evidence="2" id="KW-1133">Transmembrane helix</keyword>
<evidence type="ECO:0000256" key="1">
    <source>
        <dbReference type="SAM" id="MobiDB-lite"/>
    </source>
</evidence>
<proteinExistence type="predicted"/>
<keyword evidence="2" id="KW-0812">Transmembrane</keyword>
<reference evidence="4" key="1">
    <citation type="journal article" date="2019" name="Int. J. Syst. Evol. Microbiol.">
        <title>The Global Catalogue of Microorganisms (GCM) 10K type strain sequencing project: providing services to taxonomists for standard genome sequencing and annotation.</title>
        <authorList>
            <consortium name="The Broad Institute Genomics Platform"/>
            <consortium name="The Broad Institute Genome Sequencing Center for Infectious Disease"/>
            <person name="Wu L."/>
            <person name="Ma J."/>
        </authorList>
    </citation>
    <scope>NUCLEOTIDE SEQUENCE [LARGE SCALE GENOMIC DNA]</scope>
    <source>
        <strain evidence="4">CCUG 55609</strain>
    </source>
</reference>
<sequence length="187" mass="20368">MNMTDHDADKVVRPLKRPEAKTSSLSDRLLVTTGVALAASAAFFPWYVFLNPQDFSVPPLWQGDRRDLPETPAREVMSVSPAAMVDEDDADAASDVDPVKTATVPNLGREKKTGATPEKPLDQPLPAPTGFRLMHVANGRALIEDASGLYIVRVGSILPDSSRLATLEQRDGEWVIVTSNGDVYKRN</sequence>
<feature type="compositionally biased region" description="Basic and acidic residues" evidence="1">
    <location>
        <begin position="1"/>
        <end position="20"/>
    </location>
</feature>
<organism evidence="3 4">
    <name type="scientific">Mycoplana ramosa</name>
    <name type="common">Mycoplana bullata</name>
    <dbReference type="NCBI Taxonomy" id="40837"/>
    <lineage>
        <taxon>Bacteria</taxon>
        <taxon>Pseudomonadati</taxon>
        <taxon>Pseudomonadota</taxon>
        <taxon>Alphaproteobacteria</taxon>
        <taxon>Hyphomicrobiales</taxon>
        <taxon>Rhizobiaceae</taxon>
        <taxon>Mycoplana</taxon>
    </lineage>
</organism>
<dbReference type="RefSeq" id="WP_374838700.1">
    <property type="nucleotide sequence ID" value="NZ_JBHEEW010000007.1"/>
</dbReference>
<dbReference type="EMBL" id="JBHTNF010000005">
    <property type="protein sequence ID" value="MFD1328414.1"/>
    <property type="molecule type" value="Genomic_DNA"/>
</dbReference>